<comment type="caution">
    <text evidence="1">The sequence shown here is derived from an EMBL/GenBank/DDBJ whole genome shotgun (WGS) entry which is preliminary data.</text>
</comment>
<organism evidence="1 2">
    <name type="scientific">Meishania litoralis</name>
    <dbReference type="NCBI Taxonomy" id="3434685"/>
    <lineage>
        <taxon>Bacteria</taxon>
        <taxon>Pseudomonadati</taxon>
        <taxon>Bacteroidota</taxon>
        <taxon>Flavobacteriia</taxon>
        <taxon>Flavobacteriales</taxon>
        <taxon>Flavobacteriaceae</taxon>
        <taxon>Meishania</taxon>
    </lineage>
</organism>
<accession>A0ACC7LK20</accession>
<reference evidence="1" key="1">
    <citation type="submission" date="2024-09" db="EMBL/GenBank/DDBJ databases">
        <authorList>
            <person name="Liu J."/>
        </authorList>
    </citation>
    <scope>NUCLEOTIDE SEQUENCE</scope>
    <source>
        <strain evidence="1">NBU2967</strain>
    </source>
</reference>
<gene>
    <name evidence="1" type="ORF">ACEZ3G_10500</name>
</gene>
<dbReference type="EMBL" id="JBHFPV010000002">
    <property type="protein sequence ID" value="MFH6603907.1"/>
    <property type="molecule type" value="Genomic_DNA"/>
</dbReference>
<evidence type="ECO:0000313" key="2">
    <source>
        <dbReference type="Proteomes" id="UP001595191"/>
    </source>
</evidence>
<dbReference type="Proteomes" id="UP001595191">
    <property type="component" value="Unassembled WGS sequence"/>
</dbReference>
<name>A0ACC7LK20_9FLAO</name>
<proteinExistence type="predicted"/>
<evidence type="ECO:0000313" key="1">
    <source>
        <dbReference type="EMBL" id="MFH6603907.1"/>
    </source>
</evidence>
<keyword evidence="2" id="KW-1185">Reference proteome</keyword>
<protein>
    <submittedName>
        <fullName evidence="1">DUF5694 domain-containing protein</fullName>
    </submittedName>
</protein>
<sequence length="291" mass="33449">MRHLALLIIGFFSATVISGQDLEKPHEGHFSDVDTSDLFLLGTFHFKDAGLDGYKPKHDVDILSPKRQGELQDVLDQIRKFKPNKIAVEWKKSRQSSLDSLYNEYLAGRFELKSNEIYQIGFRMGKELGHKKLYAVDAPARNFDDYKTEEAYKEKEAYFTKKLGEEIVARDEMLHNKFMAMYAKEDEQKMQLTLLEQLLNENDPEGMRIGHGHYLIGNFKMNAGDDYFGADGAIWWYTRNLRIFANIVGITDPGKDKVFLLIGAGHLPILNFVSRSSPDYRVVTLQDLVQE</sequence>